<keyword evidence="4" id="KW-1185">Reference proteome</keyword>
<dbReference type="Gene3D" id="3.40.50.720">
    <property type="entry name" value="NAD(P)-binding Rossmann-like Domain"/>
    <property type="match status" value="1"/>
</dbReference>
<evidence type="ECO:0000313" key="3">
    <source>
        <dbReference type="EMBL" id="KAK1752676.1"/>
    </source>
</evidence>
<dbReference type="PANTHER" id="PTHR48079:SF6">
    <property type="entry name" value="NAD(P)-BINDING DOMAIN-CONTAINING PROTEIN-RELATED"/>
    <property type="match status" value="1"/>
</dbReference>
<feature type="compositionally biased region" description="Basic and acidic residues" evidence="1">
    <location>
        <begin position="335"/>
        <end position="344"/>
    </location>
</feature>
<dbReference type="SUPFAM" id="SSF51735">
    <property type="entry name" value="NAD(P)-binding Rossmann-fold domains"/>
    <property type="match status" value="1"/>
</dbReference>
<reference evidence="3" key="1">
    <citation type="submission" date="2023-06" db="EMBL/GenBank/DDBJ databases">
        <title>Genome-scale phylogeny and comparative genomics of the fungal order Sordariales.</title>
        <authorList>
            <consortium name="Lawrence Berkeley National Laboratory"/>
            <person name="Hensen N."/>
            <person name="Bonometti L."/>
            <person name="Westerberg I."/>
            <person name="Brannstrom I.O."/>
            <person name="Guillou S."/>
            <person name="Cros-Aarteil S."/>
            <person name="Calhoun S."/>
            <person name="Haridas S."/>
            <person name="Kuo A."/>
            <person name="Mondo S."/>
            <person name="Pangilinan J."/>
            <person name="Riley R."/>
            <person name="Labutti K."/>
            <person name="Andreopoulos B."/>
            <person name="Lipzen A."/>
            <person name="Chen C."/>
            <person name="Yanf M."/>
            <person name="Daum C."/>
            <person name="Ng V."/>
            <person name="Clum A."/>
            <person name="Steindorff A."/>
            <person name="Ohm R."/>
            <person name="Martin F."/>
            <person name="Silar P."/>
            <person name="Natvig D."/>
            <person name="Lalanne C."/>
            <person name="Gautier V."/>
            <person name="Ament-Velasquez S.L."/>
            <person name="Kruys A."/>
            <person name="Hutchinson M.I."/>
            <person name="Powell A.J."/>
            <person name="Barry K."/>
            <person name="Miller A.N."/>
            <person name="Grigoriev I.V."/>
            <person name="Debuchy R."/>
            <person name="Gladieux P."/>
            <person name="Thoren M.H."/>
            <person name="Johannesson H."/>
        </authorList>
    </citation>
    <scope>NUCLEOTIDE SEQUENCE</scope>
    <source>
        <strain evidence="3">PSN4</strain>
    </source>
</reference>
<dbReference type="GO" id="GO:0004029">
    <property type="term" value="F:aldehyde dehydrogenase (NAD+) activity"/>
    <property type="evidence" value="ECO:0007669"/>
    <property type="project" value="TreeGrafter"/>
</dbReference>
<feature type="region of interest" description="Disordered" evidence="1">
    <location>
        <begin position="320"/>
        <end position="344"/>
    </location>
</feature>
<dbReference type="InterPro" id="IPR001509">
    <property type="entry name" value="Epimerase_deHydtase"/>
</dbReference>
<gene>
    <name evidence="3" type="ORF">QBC47DRAFT_432301</name>
</gene>
<dbReference type="Proteomes" id="UP001239445">
    <property type="component" value="Unassembled WGS sequence"/>
</dbReference>
<evidence type="ECO:0000259" key="2">
    <source>
        <dbReference type="Pfam" id="PF01370"/>
    </source>
</evidence>
<comment type="caution">
    <text evidence="3">The sequence shown here is derived from an EMBL/GenBank/DDBJ whole genome shotgun (WGS) entry which is preliminary data.</text>
</comment>
<dbReference type="Pfam" id="PF01370">
    <property type="entry name" value="Epimerase"/>
    <property type="match status" value="1"/>
</dbReference>
<dbReference type="GO" id="GO:0005737">
    <property type="term" value="C:cytoplasm"/>
    <property type="evidence" value="ECO:0007669"/>
    <property type="project" value="TreeGrafter"/>
</dbReference>
<dbReference type="InterPro" id="IPR051783">
    <property type="entry name" value="NAD(P)-dependent_oxidoreduct"/>
</dbReference>
<evidence type="ECO:0000313" key="4">
    <source>
        <dbReference type="Proteomes" id="UP001239445"/>
    </source>
</evidence>
<sequence>MQILILGGTSFVGRAIAVEAVARGHVVMLLNRGTKPAPAGTTSVIGDRLAPDGGLSGLGERTFDAVVDTWSAEPSIVTRAVEGLAGRVGRYIYISSLSVYSPKNEDQREKLNNESTPLFDISSSDATKLEFEYPYNKRAAEVAVEKGFPAEKVLIVRPGVILGPHEAAIIERGRLTWWLTRLRRGGRTLAPGPSEMGIQFVDARDLAAFVVQGIECETSGAFNLIGEAGVVTMGSFLEAGREVTGERAELIWKTPGEIREAGISGWTELPVWIDPESEGYNSVYWWDCVKARAAGLRCRGLGETVKDTWEWMENGELKPVPAPDGYEGRLLGLSPEKEKKALGD</sequence>
<accession>A0AAJ0BB42</accession>
<protein>
    <recommendedName>
        <fullName evidence="2">NAD-dependent epimerase/dehydratase domain-containing protein</fullName>
    </recommendedName>
</protein>
<dbReference type="EMBL" id="MU839839">
    <property type="protein sequence ID" value="KAK1752676.1"/>
    <property type="molecule type" value="Genomic_DNA"/>
</dbReference>
<organism evidence="3 4">
    <name type="scientific">Echria macrotheca</name>
    <dbReference type="NCBI Taxonomy" id="438768"/>
    <lineage>
        <taxon>Eukaryota</taxon>
        <taxon>Fungi</taxon>
        <taxon>Dikarya</taxon>
        <taxon>Ascomycota</taxon>
        <taxon>Pezizomycotina</taxon>
        <taxon>Sordariomycetes</taxon>
        <taxon>Sordariomycetidae</taxon>
        <taxon>Sordariales</taxon>
        <taxon>Schizotheciaceae</taxon>
        <taxon>Echria</taxon>
    </lineage>
</organism>
<dbReference type="AlphaFoldDB" id="A0AAJ0BB42"/>
<dbReference type="PANTHER" id="PTHR48079">
    <property type="entry name" value="PROTEIN YEEZ"/>
    <property type="match status" value="1"/>
</dbReference>
<evidence type="ECO:0000256" key="1">
    <source>
        <dbReference type="SAM" id="MobiDB-lite"/>
    </source>
</evidence>
<dbReference type="InterPro" id="IPR036291">
    <property type="entry name" value="NAD(P)-bd_dom_sf"/>
</dbReference>
<feature type="non-terminal residue" evidence="3">
    <location>
        <position position="1"/>
    </location>
</feature>
<name>A0AAJ0BB42_9PEZI</name>
<feature type="domain" description="NAD-dependent epimerase/dehydratase" evidence="2">
    <location>
        <begin position="3"/>
        <end position="215"/>
    </location>
</feature>
<proteinExistence type="predicted"/>